<sequence length="170" mass="19341">MTQPVKYTKEMLEEAVRNCTNFAEVIRYFGLKPNGGHHTHLARRIRALGIDTSHFTGRPHLQGGPVVKRHWTTILVETPAGSPRTRPHLLRRALLESGRPHKCAGCGTEPHWYGRPLVFHIDHIDGNPNDSRPDNVRFLCPNCHSQTPTWAGRRRFTFEKRNGEGDVLCP</sequence>
<protein>
    <submittedName>
        <fullName evidence="2">HNH endonuclease</fullName>
    </submittedName>
</protein>
<dbReference type="SMART" id="SM00507">
    <property type="entry name" value="HNHc"/>
    <property type="match status" value="1"/>
</dbReference>
<dbReference type="GO" id="GO:0008270">
    <property type="term" value="F:zinc ion binding"/>
    <property type="evidence" value="ECO:0007669"/>
    <property type="project" value="InterPro"/>
</dbReference>
<accession>A0AA46X0U0</accession>
<dbReference type="InterPro" id="IPR003615">
    <property type="entry name" value="HNH_nuc"/>
</dbReference>
<reference evidence="2 3" key="1">
    <citation type="journal article" date="2021" name="Front. Microbiol.">
        <title>Bacterial Transformation of Aromatic Monomers in Softwood Black Liquor.</title>
        <authorList>
            <person name="Navas L.E."/>
            <person name="Dexter G."/>
            <person name="Liu J."/>
            <person name="Levy-Booth D."/>
            <person name="Cho M."/>
            <person name="Jang S.K."/>
            <person name="Mansfield S.D."/>
            <person name="Renneckar S."/>
            <person name="Mohn W.W."/>
            <person name="Eltis L.D."/>
        </authorList>
    </citation>
    <scope>NUCLEOTIDE SEQUENCE [LARGE SCALE GENOMIC DNA]</scope>
    <source>
        <strain evidence="2 3">GD02</strain>
    </source>
</reference>
<feature type="domain" description="HNH nuclease" evidence="1">
    <location>
        <begin position="89"/>
        <end position="145"/>
    </location>
</feature>
<dbReference type="RefSeq" id="WP_229580186.1">
    <property type="nucleotide sequence ID" value="NZ_CP083974.1"/>
</dbReference>
<dbReference type="InterPro" id="IPR002711">
    <property type="entry name" value="HNH"/>
</dbReference>
<evidence type="ECO:0000313" key="3">
    <source>
        <dbReference type="Proteomes" id="UP001162740"/>
    </source>
</evidence>
<dbReference type="GO" id="GO:0003676">
    <property type="term" value="F:nucleic acid binding"/>
    <property type="evidence" value="ECO:0007669"/>
    <property type="project" value="InterPro"/>
</dbReference>
<proteinExistence type="predicted"/>
<keyword evidence="2" id="KW-0540">Nuclease</keyword>
<dbReference type="Pfam" id="PF01844">
    <property type="entry name" value="HNH"/>
    <property type="match status" value="1"/>
</dbReference>
<dbReference type="Proteomes" id="UP001162740">
    <property type="component" value="Chromosome"/>
</dbReference>
<dbReference type="GO" id="GO:0004519">
    <property type="term" value="F:endonuclease activity"/>
    <property type="evidence" value="ECO:0007669"/>
    <property type="project" value="UniProtKB-KW"/>
</dbReference>
<gene>
    <name evidence="2" type="ORF">KUM34_009360</name>
</gene>
<dbReference type="CDD" id="cd00085">
    <property type="entry name" value="HNHc"/>
    <property type="match status" value="1"/>
</dbReference>
<evidence type="ECO:0000259" key="1">
    <source>
        <dbReference type="SMART" id="SM00507"/>
    </source>
</evidence>
<keyword evidence="2" id="KW-0378">Hydrolase</keyword>
<name>A0AA46X0U0_RHORH</name>
<keyword evidence="2" id="KW-0255">Endonuclease</keyword>
<dbReference type="AlphaFoldDB" id="A0AA46X0U0"/>
<evidence type="ECO:0000313" key="2">
    <source>
        <dbReference type="EMBL" id="UZF46846.1"/>
    </source>
</evidence>
<organism evidence="2 3">
    <name type="scientific">Rhodococcus rhodochrous</name>
    <dbReference type="NCBI Taxonomy" id="1829"/>
    <lineage>
        <taxon>Bacteria</taxon>
        <taxon>Bacillati</taxon>
        <taxon>Actinomycetota</taxon>
        <taxon>Actinomycetes</taxon>
        <taxon>Mycobacteriales</taxon>
        <taxon>Nocardiaceae</taxon>
        <taxon>Rhodococcus</taxon>
    </lineage>
</organism>
<dbReference type="EMBL" id="CP083974">
    <property type="protein sequence ID" value="UZF46846.1"/>
    <property type="molecule type" value="Genomic_DNA"/>
</dbReference>